<protein>
    <submittedName>
        <fullName evidence="1">Uncharacterized protein</fullName>
    </submittedName>
</protein>
<organism evidence="1 2">
    <name type="scientific">Pygocentrus nattereri</name>
    <name type="common">Red-bellied piranha</name>
    <dbReference type="NCBI Taxonomy" id="42514"/>
    <lineage>
        <taxon>Eukaryota</taxon>
        <taxon>Metazoa</taxon>
        <taxon>Chordata</taxon>
        <taxon>Craniata</taxon>
        <taxon>Vertebrata</taxon>
        <taxon>Euteleostomi</taxon>
        <taxon>Actinopterygii</taxon>
        <taxon>Neopterygii</taxon>
        <taxon>Teleostei</taxon>
        <taxon>Ostariophysi</taxon>
        <taxon>Characiformes</taxon>
        <taxon>Characoidei</taxon>
        <taxon>Pygocentrus</taxon>
    </lineage>
</organism>
<evidence type="ECO:0000313" key="1">
    <source>
        <dbReference type="Ensembl" id="ENSPNAP00000062224.1"/>
    </source>
</evidence>
<evidence type="ECO:0000313" key="2">
    <source>
        <dbReference type="Proteomes" id="UP001501920"/>
    </source>
</evidence>
<name>A0AAR2KID1_PYGNA</name>
<dbReference type="AlphaFoldDB" id="A0AAR2KID1"/>
<reference evidence="1 2" key="1">
    <citation type="submission" date="2020-10" db="EMBL/GenBank/DDBJ databases">
        <title>Pygocentrus nattereri (red-bellied piranha) genome, fPygNat1, primary haplotype.</title>
        <authorList>
            <person name="Myers G."/>
            <person name="Meyer A."/>
            <person name="Karagic N."/>
            <person name="Pippel M."/>
            <person name="Winkler S."/>
            <person name="Tracey A."/>
            <person name="Wood J."/>
            <person name="Formenti G."/>
            <person name="Howe K."/>
            <person name="Fedrigo O."/>
            <person name="Jarvis E.D."/>
        </authorList>
    </citation>
    <scope>NUCLEOTIDE SEQUENCE [LARGE SCALE GENOMIC DNA]</scope>
</reference>
<dbReference type="Proteomes" id="UP001501920">
    <property type="component" value="Chromosome 24"/>
</dbReference>
<keyword evidence="2" id="KW-1185">Reference proteome</keyword>
<accession>A0AAR2KID1</accession>
<sequence>MEFLKSFFFSLGKLHCSMLRVPGPKAPFFFVQYRGSQVTGHRPIVLHFKTDKHLLIRADQRPVFLTEGKAKGVFLKLLS</sequence>
<proteinExistence type="predicted"/>
<reference evidence="1" key="3">
    <citation type="submission" date="2025-09" db="UniProtKB">
        <authorList>
            <consortium name="Ensembl"/>
        </authorList>
    </citation>
    <scope>IDENTIFICATION</scope>
</reference>
<dbReference type="Ensembl" id="ENSPNAT00000050709.1">
    <property type="protein sequence ID" value="ENSPNAP00000062224.1"/>
    <property type="gene ID" value="ENSPNAG00000033955.1"/>
</dbReference>
<reference evidence="1" key="2">
    <citation type="submission" date="2025-08" db="UniProtKB">
        <authorList>
            <consortium name="Ensembl"/>
        </authorList>
    </citation>
    <scope>IDENTIFICATION</scope>
</reference>